<organism evidence="2 3">
    <name type="scientific">Portunus trituberculatus</name>
    <name type="common">Swimming crab</name>
    <name type="synonym">Neptunus trituberculatus</name>
    <dbReference type="NCBI Taxonomy" id="210409"/>
    <lineage>
        <taxon>Eukaryota</taxon>
        <taxon>Metazoa</taxon>
        <taxon>Ecdysozoa</taxon>
        <taxon>Arthropoda</taxon>
        <taxon>Crustacea</taxon>
        <taxon>Multicrustacea</taxon>
        <taxon>Malacostraca</taxon>
        <taxon>Eumalacostraca</taxon>
        <taxon>Eucarida</taxon>
        <taxon>Decapoda</taxon>
        <taxon>Pleocyemata</taxon>
        <taxon>Brachyura</taxon>
        <taxon>Eubrachyura</taxon>
        <taxon>Portunoidea</taxon>
        <taxon>Portunidae</taxon>
        <taxon>Portuninae</taxon>
        <taxon>Portunus</taxon>
    </lineage>
</organism>
<dbReference type="Proteomes" id="UP000324222">
    <property type="component" value="Unassembled WGS sequence"/>
</dbReference>
<dbReference type="EMBL" id="VSRR010030438">
    <property type="protein sequence ID" value="MPC70045.1"/>
    <property type="molecule type" value="Genomic_DNA"/>
</dbReference>
<accession>A0A5B7HKE3</accession>
<proteinExistence type="predicted"/>
<reference evidence="2 3" key="1">
    <citation type="submission" date="2019-05" db="EMBL/GenBank/DDBJ databases">
        <title>Another draft genome of Portunus trituberculatus and its Hox gene families provides insights of decapod evolution.</title>
        <authorList>
            <person name="Jeong J.-H."/>
            <person name="Song I."/>
            <person name="Kim S."/>
            <person name="Choi T."/>
            <person name="Kim D."/>
            <person name="Ryu S."/>
            <person name="Kim W."/>
        </authorList>
    </citation>
    <scope>NUCLEOTIDE SEQUENCE [LARGE SCALE GENOMIC DNA]</scope>
    <source>
        <tissue evidence="2">Muscle</tissue>
    </source>
</reference>
<evidence type="ECO:0000313" key="2">
    <source>
        <dbReference type="EMBL" id="MPC70045.1"/>
    </source>
</evidence>
<dbReference type="AlphaFoldDB" id="A0A5B7HKE3"/>
<comment type="caution">
    <text evidence="2">The sequence shown here is derived from an EMBL/GenBank/DDBJ whole genome shotgun (WGS) entry which is preliminary data.</text>
</comment>
<feature type="region of interest" description="Disordered" evidence="1">
    <location>
        <begin position="105"/>
        <end position="133"/>
    </location>
</feature>
<name>A0A5B7HKE3_PORTR</name>
<sequence length="158" mass="16375">MNLKKPETDEAAGYIIKRRIGLENPLGGVREVLGVGGKGKEGASKGQQVFTPGEIRPSTPVTFVLCVAAADCQRGVTEQCCAVPGRGVSYCGAVVQGRSITAGKGDEVKIGSGHPRWSHPGPRTRHKEANTNGGKSHVGCDTCSCPASPSSPSLFMVS</sequence>
<evidence type="ECO:0000313" key="3">
    <source>
        <dbReference type="Proteomes" id="UP000324222"/>
    </source>
</evidence>
<gene>
    <name evidence="2" type="ORF">E2C01_064281</name>
</gene>
<protein>
    <submittedName>
        <fullName evidence="2">Uncharacterized protein</fullName>
    </submittedName>
</protein>
<keyword evidence="3" id="KW-1185">Reference proteome</keyword>
<evidence type="ECO:0000256" key="1">
    <source>
        <dbReference type="SAM" id="MobiDB-lite"/>
    </source>
</evidence>